<dbReference type="PANTHER" id="PTHR42786">
    <property type="entry name" value="TRNA/RRNA METHYLTRANSFERASE"/>
    <property type="match status" value="1"/>
</dbReference>
<feature type="domain" description="tRNA/rRNA methyltransferase SpoU type" evidence="5">
    <location>
        <begin position="11"/>
        <end position="159"/>
    </location>
</feature>
<evidence type="ECO:0000259" key="5">
    <source>
        <dbReference type="Pfam" id="PF00588"/>
    </source>
</evidence>
<reference evidence="6" key="1">
    <citation type="journal article" date="2020" name="mSystems">
        <title>Genome- and Community-Level Interaction Insights into Carbon Utilization and Element Cycling Functions of Hydrothermarchaeota in Hydrothermal Sediment.</title>
        <authorList>
            <person name="Zhou Z."/>
            <person name="Liu Y."/>
            <person name="Xu W."/>
            <person name="Pan J."/>
            <person name="Luo Z.H."/>
            <person name="Li M."/>
        </authorList>
    </citation>
    <scope>NUCLEOTIDE SEQUENCE [LARGE SCALE GENOMIC DNA]</scope>
    <source>
        <strain evidence="6">SpSt-1224</strain>
    </source>
</reference>
<sequence>MTPNELLANAAIVLKEPKFAENVGSAARVALNMGISTLIVVGEREYERDKMLRTATHKAADLIDNLERYPTLPEALAPFGRVIATSARRGRQRGTCPPPRAAMREAAPYLLENRVALLFGPEDRGLNNEDLYPCHQLTTIPTADFSSLNLAQAVAVLAYELHTAVYEHAAGERAEFHPNLATVQEMGAMYAHIEQMLQKIGFLRDEDSAYWMKNIRSFLGRVGLRAKEARVIRGFCRQFLWYDGNR</sequence>
<proteinExistence type="inferred from homology"/>
<comment type="similarity">
    <text evidence="1">Belongs to the class IV-like SAM-binding methyltransferase superfamily. RNA methyltransferase TrmH family.</text>
</comment>
<evidence type="ECO:0000313" key="6">
    <source>
        <dbReference type="EMBL" id="HET97705.1"/>
    </source>
</evidence>
<dbReference type="AlphaFoldDB" id="A0A7C2TJ77"/>
<gene>
    <name evidence="6" type="ORF">ENN98_03235</name>
</gene>
<keyword evidence="4" id="KW-0949">S-adenosyl-L-methionine</keyword>
<dbReference type="SUPFAM" id="SSF75217">
    <property type="entry name" value="alpha/beta knot"/>
    <property type="match status" value="1"/>
</dbReference>
<keyword evidence="3" id="KW-0808">Transferase</keyword>
<keyword evidence="2 6" id="KW-0489">Methyltransferase</keyword>
<accession>A0A7C2TJ77</accession>
<dbReference type="PIRSF" id="PIRSF004808">
    <property type="entry name" value="LasT"/>
    <property type="match status" value="1"/>
</dbReference>
<dbReference type="GO" id="GO:0002128">
    <property type="term" value="P:tRNA nucleoside ribose methylation"/>
    <property type="evidence" value="ECO:0007669"/>
    <property type="project" value="TreeGrafter"/>
</dbReference>
<dbReference type="InterPro" id="IPR004384">
    <property type="entry name" value="RNA_MeTrfase_TrmJ/LasT"/>
</dbReference>
<dbReference type="InterPro" id="IPR001537">
    <property type="entry name" value="SpoU_MeTrfase"/>
</dbReference>
<dbReference type="GO" id="GO:0005829">
    <property type="term" value="C:cytosol"/>
    <property type="evidence" value="ECO:0007669"/>
    <property type="project" value="TreeGrafter"/>
</dbReference>
<dbReference type="PANTHER" id="PTHR42786:SF2">
    <property type="entry name" value="TRNA (CYTIDINE_URIDINE-2'-O-)-METHYLTRANSFERASE TRMJ"/>
    <property type="match status" value="1"/>
</dbReference>
<evidence type="ECO:0000256" key="4">
    <source>
        <dbReference type="ARBA" id="ARBA00022691"/>
    </source>
</evidence>
<dbReference type="InterPro" id="IPR029026">
    <property type="entry name" value="tRNA_m1G_MTases_N"/>
</dbReference>
<dbReference type="GO" id="GO:0008173">
    <property type="term" value="F:RNA methyltransferase activity"/>
    <property type="evidence" value="ECO:0007669"/>
    <property type="project" value="InterPro"/>
</dbReference>
<name>A0A7C2TJ77_9BACT</name>
<protein>
    <submittedName>
        <fullName evidence="6">tRNA methyltransferase</fullName>
    </submittedName>
</protein>
<evidence type="ECO:0000256" key="1">
    <source>
        <dbReference type="ARBA" id="ARBA00007228"/>
    </source>
</evidence>
<dbReference type="Gene3D" id="3.40.1280.10">
    <property type="match status" value="1"/>
</dbReference>
<evidence type="ECO:0000256" key="2">
    <source>
        <dbReference type="ARBA" id="ARBA00022603"/>
    </source>
</evidence>
<dbReference type="Pfam" id="PF00588">
    <property type="entry name" value="SpoU_methylase"/>
    <property type="match status" value="1"/>
</dbReference>
<organism evidence="6">
    <name type="scientific">Desulfurivibrio alkaliphilus</name>
    <dbReference type="NCBI Taxonomy" id="427923"/>
    <lineage>
        <taxon>Bacteria</taxon>
        <taxon>Pseudomonadati</taxon>
        <taxon>Thermodesulfobacteriota</taxon>
        <taxon>Desulfobulbia</taxon>
        <taxon>Desulfobulbales</taxon>
        <taxon>Desulfobulbaceae</taxon>
        <taxon>Desulfurivibrio</taxon>
    </lineage>
</organism>
<dbReference type="CDD" id="cd18093">
    <property type="entry name" value="SpoU-like_TrmJ"/>
    <property type="match status" value="1"/>
</dbReference>
<dbReference type="GO" id="GO:0003723">
    <property type="term" value="F:RNA binding"/>
    <property type="evidence" value="ECO:0007669"/>
    <property type="project" value="InterPro"/>
</dbReference>
<evidence type="ECO:0000256" key="3">
    <source>
        <dbReference type="ARBA" id="ARBA00022679"/>
    </source>
</evidence>
<dbReference type="Gene3D" id="1.10.8.590">
    <property type="match status" value="1"/>
</dbReference>
<comment type="caution">
    <text evidence="6">The sequence shown here is derived from an EMBL/GenBank/DDBJ whole genome shotgun (WGS) entry which is preliminary data.</text>
</comment>
<dbReference type="Proteomes" id="UP000885986">
    <property type="component" value="Unassembled WGS sequence"/>
</dbReference>
<dbReference type="EMBL" id="DSDS01000072">
    <property type="protein sequence ID" value="HET97705.1"/>
    <property type="molecule type" value="Genomic_DNA"/>
</dbReference>
<dbReference type="InterPro" id="IPR029028">
    <property type="entry name" value="Alpha/beta_knot_MTases"/>
</dbReference>